<gene>
    <name evidence="3" type="ORF">NS334_03225</name>
</gene>
<evidence type="ECO:0000313" key="3">
    <source>
        <dbReference type="EMBL" id="KTT75283.1"/>
    </source>
</evidence>
<dbReference type="InterPro" id="IPR004380">
    <property type="entry name" value="Asp_race"/>
</dbReference>
<protein>
    <recommendedName>
        <fullName evidence="5">Aspartate racemase</fullName>
    </recommendedName>
</protein>
<dbReference type="PROSITE" id="PS00923">
    <property type="entry name" value="ASP_GLU_RACEMASE_1"/>
    <property type="match status" value="1"/>
</dbReference>
<dbReference type="Pfam" id="PF01177">
    <property type="entry name" value="Asp_Glu_race"/>
    <property type="match status" value="1"/>
</dbReference>
<dbReference type="PANTHER" id="PTHR21198">
    <property type="entry name" value="GLUTAMATE RACEMASE"/>
    <property type="match status" value="1"/>
</dbReference>
<dbReference type="InterPro" id="IPR001920">
    <property type="entry name" value="Asp/Glu_race"/>
</dbReference>
<sequence>MRTVGLIGGMSWESSAHYYRLINQGVRAAAGGAHSAPLLLLSVDFAEIAALQHDGDWDALGERMATAARTLADAGAEAIVLCTNTMHKVADAIERAQPRPLLHIADATGAAIVAGGYRRVGLLGTAFTMEQPFYRERLAARFGLDVLIPGDDDRADVHRIIYDELVRGLIRAESRARYAGVIARLVEQGAEAIILGCTEIMLLVGQADSPVPLFDTTAVHAEAVVGFVTG</sequence>
<dbReference type="Gene3D" id="3.40.50.1860">
    <property type="match status" value="2"/>
</dbReference>
<keyword evidence="4" id="KW-1185">Reference proteome</keyword>
<evidence type="ECO:0000313" key="4">
    <source>
        <dbReference type="Proteomes" id="UP000074310"/>
    </source>
</evidence>
<dbReference type="OrthoDB" id="9803739at2"/>
<dbReference type="EMBL" id="LDTB01000008">
    <property type="protein sequence ID" value="KTT75283.1"/>
    <property type="molecule type" value="Genomic_DNA"/>
</dbReference>
<dbReference type="NCBIfam" id="TIGR00035">
    <property type="entry name" value="asp_race"/>
    <property type="match status" value="1"/>
</dbReference>
<proteinExistence type="inferred from homology"/>
<organism evidence="3 4">
    <name type="scientific">Sphingomonas endophytica</name>
    <dbReference type="NCBI Taxonomy" id="869719"/>
    <lineage>
        <taxon>Bacteria</taxon>
        <taxon>Pseudomonadati</taxon>
        <taxon>Pseudomonadota</taxon>
        <taxon>Alphaproteobacteria</taxon>
        <taxon>Sphingomonadales</taxon>
        <taxon>Sphingomonadaceae</taxon>
        <taxon>Sphingomonas</taxon>
    </lineage>
</organism>
<dbReference type="PATRIC" id="fig|869719.3.peg.3359"/>
<dbReference type="AlphaFoldDB" id="A0A147I834"/>
<comment type="caution">
    <text evidence="3">The sequence shown here is derived from an EMBL/GenBank/DDBJ whole genome shotgun (WGS) entry which is preliminary data.</text>
</comment>
<dbReference type="RefSeq" id="WP_058754528.1">
    <property type="nucleotide sequence ID" value="NZ_LDTB01000008.1"/>
</dbReference>
<dbReference type="SUPFAM" id="SSF53681">
    <property type="entry name" value="Aspartate/glutamate racemase"/>
    <property type="match status" value="2"/>
</dbReference>
<dbReference type="InterPro" id="IPR018187">
    <property type="entry name" value="Asp/Glu_racemase_AS_1"/>
</dbReference>
<evidence type="ECO:0008006" key="5">
    <source>
        <dbReference type="Google" id="ProtNLM"/>
    </source>
</evidence>
<comment type="similarity">
    <text evidence="1">Belongs to the aspartate/glutamate racemases family.</text>
</comment>
<evidence type="ECO:0000256" key="2">
    <source>
        <dbReference type="ARBA" id="ARBA00023235"/>
    </source>
</evidence>
<dbReference type="GO" id="GO:0047661">
    <property type="term" value="F:amino-acid racemase activity"/>
    <property type="evidence" value="ECO:0007669"/>
    <property type="project" value="InterPro"/>
</dbReference>
<keyword evidence="2" id="KW-0413">Isomerase</keyword>
<reference evidence="3 4" key="1">
    <citation type="journal article" date="2016" name="Front. Microbiol.">
        <title>Genomic Resource of Rice Seed Associated Bacteria.</title>
        <authorList>
            <person name="Midha S."/>
            <person name="Bansal K."/>
            <person name="Sharma S."/>
            <person name="Kumar N."/>
            <person name="Patil P.P."/>
            <person name="Chaudhry V."/>
            <person name="Patil P.B."/>
        </authorList>
    </citation>
    <scope>NUCLEOTIDE SEQUENCE [LARGE SCALE GENOMIC DNA]</scope>
    <source>
        <strain evidence="3 4">NS334</strain>
    </source>
</reference>
<dbReference type="InterPro" id="IPR015942">
    <property type="entry name" value="Asp/Glu/hydantoin_racemase"/>
</dbReference>
<dbReference type="PANTHER" id="PTHR21198:SF7">
    <property type="entry name" value="ASPARTATE-GLUTAMATE RACEMASE FAMILY"/>
    <property type="match status" value="1"/>
</dbReference>
<accession>A0A147I834</accession>
<evidence type="ECO:0000256" key="1">
    <source>
        <dbReference type="ARBA" id="ARBA00007847"/>
    </source>
</evidence>
<name>A0A147I834_9SPHN</name>
<dbReference type="Proteomes" id="UP000074310">
    <property type="component" value="Unassembled WGS sequence"/>
</dbReference>